<organism evidence="1 2">
    <name type="scientific">Saccharomonospora marina XMU15</name>
    <dbReference type="NCBI Taxonomy" id="882083"/>
    <lineage>
        <taxon>Bacteria</taxon>
        <taxon>Bacillati</taxon>
        <taxon>Actinomycetota</taxon>
        <taxon>Actinomycetes</taxon>
        <taxon>Pseudonocardiales</taxon>
        <taxon>Pseudonocardiaceae</taxon>
        <taxon>Saccharomonospora</taxon>
    </lineage>
</organism>
<dbReference type="Proteomes" id="UP000004926">
    <property type="component" value="Chromosome"/>
</dbReference>
<dbReference type="OrthoDB" id="3778270at2"/>
<protein>
    <recommendedName>
        <fullName evidence="3">Deazaflavin-dependent nitroreductase family protein</fullName>
    </recommendedName>
</protein>
<dbReference type="EMBL" id="CM001439">
    <property type="protein sequence ID" value="EHR52842.1"/>
    <property type="molecule type" value="Genomic_DNA"/>
</dbReference>
<reference evidence="1 2" key="1">
    <citation type="journal article" date="2012" name="Stand. Genomic Sci.">
        <title>Genome sequence of the ocean sediment bacterium Saccharomonospora marina type strain (XMU15(T)).</title>
        <authorList>
            <person name="Klenk H.P."/>
            <person name="Lu M."/>
            <person name="Lucas S."/>
            <person name="Lapidus A."/>
            <person name="Copeland A."/>
            <person name="Pitluck S."/>
            <person name="Goodwin L.A."/>
            <person name="Han C."/>
            <person name="Tapia R."/>
            <person name="Brambilla E.M."/>
            <person name="Potter G."/>
            <person name="Land M."/>
            <person name="Ivanova N."/>
            <person name="Rohde M."/>
            <person name="Goker M."/>
            <person name="Detter J.C."/>
            <person name="Li W.J."/>
            <person name="Kyrpides N.C."/>
            <person name="Woyke T."/>
        </authorList>
    </citation>
    <scope>NUCLEOTIDE SEQUENCE [LARGE SCALE GENOMIC DNA]</scope>
    <source>
        <strain evidence="1 2">XMU15</strain>
    </source>
</reference>
<dbReference type="InterPro" id="IPR004378">
    <property type="entry name" value="F420H2_quin_Rdtase"/>
</dbReference>
<evidence type="ECO:0008006" key="3">
    <source>
        <dbReference type="Google" id="ProtNLM"/>
    </source>
</evidence>
<dbReference type="Pfam" id="PF04075">
    <property type="entry name" value="F420H2_quin_red"/>
    <property type="match status" value="1"/>
</dbReference>
<evidence type="ECO:0000313" key="1">
    <source>
        <dbReference type="EMBL" id="EHR52842.1"/>
    </source>
</evidence>
<sequence length="154" mass="17508">MDLKRWFYRDGRPNRVARVLDRATAGLYARGVAPNYLVTLRVRGRRTGKPVAVPLVMTVIDGERYLVSMLGEGSNWVRNVRAAAGEVTIRHGRDERVLLEEVVPRQRAPVLKEYLRRAPNARAHLPVAEDAPLVEFERVASRFPVFRVVSRAQP</sequence>
<name>H5WX14_9PSEU</name>
<accession>H5WX14</accession>
<dbReference type="GO" id="GO:0016491">
    <property type="term" value="F:oxidoreductase activity"/>
    <property type="evidence" value="ECO:0007669"/>
    <property type="project" value="InterPro"/>
</dbReference>
<dbReference type="Gene3D" id="2.30.110.10">
    <property type="entry name" value="Electron Transport, Fmn-binding Protein, Chain A"/>
    <property type="match status" value="1"/>
</dbReference>
<dbReference type="eggNOG" id="ENOG50332R2">
    <property type="taxonomic scope" value="Bacteria"/>
</dbReference>
<proteinExistence type="predicted"/>
<evidence type="ECO:0000313" key="2">
    <source>
        <dbReference type="Proteomes" id="UP000004926"/>
    </source>
</evidence>
<dbReference type="STRING" id="882083.SacmaDRAFT_4667"/>
<dbReference type="InterPro" id="IPR012349">
    <property type="entry name" value="Split_barrel_FMN-bd"/>
</dbReference>
<gene>
    <name evidence="1" type="ORF">SacmaDRAFT_4667</name>
</gene>
<dbReference type="AlphaFoldDB" id="H5WX14"/>
<keyword evidence="2" id="KW-1185">Reference proteome</keyword>
<dbReference type="HOGENOM" id="CLU_119016_1_0_11"/>
<dbReference type="RefSeq" id="WP_009156220.1">
    <property type="nucleotide sequence ID" value="NZ_CM001439.1"/>
</dbReference>